<evidence type="ECO:0000313" key="5">
    <source>
        <dbReference type="Ensembl" id="ENSECRP00000000745.1"/>
    </source>
</evidence>
<sequence>MEDAEGSNLLSVDLRNWCRGEGIDPAHAVMLTGIREDTEIAHIEEALHGIKVLGRVRVRGKMYSPTQRSLKVLCECRSEVDPAALPPEVLPNGGEGGVWKLVTTNRVSGSPESFAGKFEKLLKDEGMTMDDVQALYMCDKSGQSNPESIIRAVGELIGKTVRPSNENNAYRRLRVFSGVSPTPAGEEGLDVWADQARLMVEECDCSDREKRRRLIESLKGPALEVIQAVRVANPDARPAEYIEAVENIFGTTESGEDLYIAFRMLRQQRGELLSAFLRRLEKLLAKVVRKGGLSADLADKARVEQLLRGATESEIMLLHLRLRERKPNPPFFLKLLTEIREEEEWEERRQQSSWSTKQPRVRSAHVQEEVNPGSFDFNSLKAEISDLKVQLEKTPRLAQSQVASVPAETKQTKNMKLEKDAELQALQKQALDLQRELKVLTVHSLQKHIPESKKTFGKSSEVDRDSVGDRKIPTIRRKDDYFCYKCGEDGHVSNRCQNAENYTVVIQKLLCAMRKLKNSAPGTMVAKNQQSYFVKKHTTQISPVTHDLPKGLVGPSAVLSVRVCGVPCSALLDSGSQVTIVFEKWYTKHLSHVPMYPVSGLCIWGLSESSYPYKGYVIVELEFPQDLTGVKESLSVLALVCPEPRGPDHVPVIIGTNANLFMRLSKLCQGTIGAKWTQSLRISSQVSEIPQQPAVQNQQLREEVGGVVRWVGPKPLTIAPLGDCYAICQLEQLQCGPADIVMVDVSADDALPLGLLVQPIVLPVENREGDQVKVLIQNESMRQTMVPVGTIIAKVYKVDTVTAPMKIPQAP</sequence>
<protein>
    <recommendedName>
        <fullName evidence="4">CCHC-type domain-containing protein</fullName>
    </recommendedName>
</protein>
<dbReference type="PANTHER" id="PTHR23095:SF51">
    <property type="entry name" value="PARANEOPLASTIC ANTIGEN MA1 HOMOLOG-RELATED"/>
    <property type="match status" value="1"/>
</dbReference>
<proteinExistence type="predicted"/>
<evidence type="ECO:0000313" key="6">
    <source>
        <dbReference type="Proteomes" id="UP000694620"/>
    </source>
</evidence>
<evidence type="ECO:0000256" key="3">
    <source>
        <dbReference type="SAM" id="MobiDB-lite"/>
    </source>
</evidence>
<dbReference type="GO" id="GO:0003676">
    <property type="term" value="F:nucleic acid binding"/>
    <property type="evidence" value="ECO:0007669"/>
    <property type="project" value="InterPro"/>
</dbReference>
<dbReference type="InterPro" id="IPR021109">
    <property type="entry name" value="Peptidase_aspartic_dom_sf"/>
</dbReference>
<feature type="domain" description="CCHC-type" evidence="4">
    <location>
        <begin position="483"/>
        <end position="498"/>
    </location>
</feature>
<organism evidence="5 6">
    <name type="scientific">Erpetoichthys calabaricus</name>
    <name type="common">Rope fish</name>
    <name type="synonym">Calamoichthys calabaricus</name>
    <dbReference type="NCBI Taxonomy" id="27687"/>
    <lineage>
        <taxon>Eukaryota</taxon>
        <taxon>Metazoa</taxon>
        <taxon>Chordata</taxon>
        <taxon>Craniata</taxon>
        <taxon>Vertebrata</taxon>
        <taxon>Euteleostomi</taxon>
        <taxon>Actinopterygii</taxon>
        <taxon>Polypteriformes</taxon>
        <taxon>Polypteridae</taxon>
        <taxon>Erpetoichthys</taxon>
    </lineage>
</organism>
<name>A0A8C4RDZ1_ERPCA</name>
<keyword evidence="2" id="KW-0175">Coiled coil</keyword>
<dbReference type="PROSITE" id="PS00141">
    <property type="entry name" value="ASP_PROTEASE"/>
    <property type="match status" value="1"/>
</dbReference>
<dbReference type="GeneTree" id="ENSGT01030000234522"/>
<dbReference type="GO" id="GO:0004190">
    <property type="term" value="F:aspartic-type endopeptidase activity"/>
    <property type="evidence" value="ECO:0007669"/>
    <property type="project" value="InterPro"/>
</dbReference>
<dbReference type="PROSITE" id="PS50158">
    <property type="entry name" value="ZF_CCHC"/>
    <property type="match status" value="1"/>
</dbReference>
<dbReference type="GO" id="GO:0008270">
    <property type="term" value="F:zinc ion binding"/>
    <property type="evidence" value="ECO:0007669"/>
    <property type="project" value="UniProtKB-KW"/>
</dbReference>
<dbReference type="InterPro" id="IPR001969">
    <property type="entry name" value="Aspartic_peptidase_AS"/>
</dbReference>
<feature type="coiled-coil region" evidence="2">
    <location>
        <begin position="416"/>
        <end position="443"/>
    </location>
</feature>
<dbReference type="InterPro" id="IPR001878">
    <property type="entry name" value="Znf_CCHC"/>
</dbReference>
<dbReference type="InterPro" id="IPR048270">
    <property type="entry name" value="PNMA_C"/>
</dbReference>
<feature type="region of interest" description="Disordered" evidence="3">
    <location>
        <begin position="347"/>
        <end position="367"/>
    </location>
</feature>
<keyword evidence="1" id="KW-0862">Zinc</keyword>
<accession>A0A8C4RDZ1</accession>
<reference evidence="5" key="3">
    <citation type="submission" date="2025-09" db="UniProtKB">
        <authorList>
            <consortium name="Ensembl"/>
        </authorList>
    </citation>
    <scope>IDENTIFICATION</scope>
</reference>
<dbReference type="GO" id="GO:0006508">
    <property type="term" value="P:proteolysis"/>
    <property type="evidence" value="ECO:0007669"/>
    <property type="project" value="InterPro"/>
</dbReference>
<dbReference type="Proteomes" id="UP000694620">
    <property type="component" value="Chromosome 2"/>
</dbReference>
<keyword evidence="1" id="KW-0863">Zinc-finger</keyword>
<evidence type="ECO:0000256" key="1">
    <source>
        <dbReference type="PROSITE-ProRule" id="PRU00047"/>
    </source>
</evidence>
<keyword evidence="6" id="KW-1185">Reference proteome</keyword>
<dbReference type="InterPro" id="IPR048271">
    <property type="entry name" value="PNMA_N"/>
</dbReference>
<evidence type="ECO:0000259" key="4">
    <source>
        <dbReference type="PROSITE" id="PS50158"/>
    </source>
</evidence>
<dbReference type="AlphaFoldDB" id="A0A8C4RDZ1"/>
<reference evidence="5" key="1">
    <citation type="submission" date="2021-06" db="EMBL/GenBank/DDBJ databases">
        <authorList>
            <consortium name="Wellcome Sanger Institute Data Sharing"/>
        </authorList>
    </citation>
    <scope>NUCLEOTIDE SEQUENCE [LARGE SCALE GENOMIC DNA]</scope>
</reference>
<dbReference type="InterPro" id="IPR026523">
    <property type="entry name" value="PNMA"/>
</dbReference>
<dbReference type="Pfam" id="PF14893">
    <property type="entry name" value="PNMA"/>
    <property type="match status" value="1"/>
</dbReference>
<dbReference type="Pfam" id="PF20846">
    <property type="entry name" value="PNMA_N"/>
    <property type="match status" value="1"/>
</dbReference>
<dbReference type="PANTHER" id="PTHR23095">
    <property type="entry name" value="PARANEOPLASTIC ANTIGEN"/>
    <property type="match status" value="1"/>
</dbReference>
<dbReference type="SUPFAM" id="SSF57756">
    <property type="entry name" value="Retrovirus zinc finger-like domains"/>
    <property type="match status" value="1"/>
</dbReference>
<dbReference type="Ensembl" id="ENSECRT00000000758.1">
    <property type="protein sequence ID" value="ENSECRP00000000745.1"/>
    <property type="gene ID" value="ENSECRG00000000479.1"/>
</dbReference>
<evidence type="ECO:0000256" key="2">
    <source>
        <dbReference type="SAM" id="Coils"/>
    </source>
</evidence>
<keyword evidence="1" id="KW-0479">Metal-binding</keyword>
<reference evidence="5" key="2">
    <citation type="submission" date="2025-08" db="UniProtKB">
        <authorList>
            <consortium name="Ensembl"/>
        </authorList>
    </citation>
    <scope>IDENTIFICATION</scope>
</reference>
<dbReference type="InterPro" id="IPR036875">
    <property type="entry name" value="Znf_CCHC_sf"/>
</dbReference>
<dbReference type="SUPFAM" id="SSF50630">
    <property type="entry name" value="Acid proteases"/>
    <property type="match status" value="1"/>
</dbReference>